<dbReference type="STRING" id="4615.A0A199VD02"/>
<evidence type="ECO:0000313" key="3">
    <source>
        <dbReference type="EMBL" id="OAY74746.1"/>
    </source>
</evidence>
<keyword evidence="2" id="KW-1133">Transmembrane helix</keyword>
<evidence type="ECO:0000256" key="1">
    <source>
        <dbReference type="SAM" id="MobiDB-lite"/>
    </source>
</evidence>
<dbReference type="AlphaFoldDB" id="A0A199VD02"/>
<evidence type="ECO:0000256" key="2">
    <source>
        <dbReference type="SAM" id="Phobius"/>
    </source>
</evidence>
<dbReference type="Proteomes" id="UP000092600">
    <property type="component" value="Unassembled WGS sequence"/>
</dbReference>
<organism evidence="3 4">
    <name type="scientific">Ananas comosus</name>
    <name type="common">Pineapple</name>
    <name type="synonym">Ananas ananas</name>
    <dbReference type="NCBI Taxonomy" id="4615"/>
    <lineage>
        <taxon>Eukaryota</taxon>
        <taxon>Viridiplantae</taxon>
        <taxon>Streptophyta</taxon>
        <taxon>Embryophyta</taxon>
        <taxon>Tracheophyta</taxon>
        <taxon>Spermatophyta</taxon>
        <taxon>Magnoliopsida</taxon>
        <taxon>Liliopsida</taxon>
        <taxon>Poales</taxon>
        <taxon>Bromeliaceae</taxon>
        <taxon>Bromelioideae</taxon>
        <taxon>Ananas</taxon>
    </lineage>
</organism>
<feature type="compositionally biased region" description="Basic and acidic residues" evidence="1">
    <location>
        <begin position="131"/>
        <end position="141"/>
    </location>
</feature>
<reference evidence="3 4" key="1">
    <citation type="journal article" date="2016" name="DNA Res.">
        <title>The draft genome of MD-2 pineapple using hybrid error correction of long reads.</title>
        <authorList>
            <person name="Redwan R.M."/>
            <person name="Saidin A."/>
            <person name="Kumar S.V."/>
        </authorList>
    </citation>
    <scope>NUCLEOTIDE SEQUENCE [LARGE SCALE GENOMIC DNA]</scope>
    <source>
        <strain evidence="4">cv. MD2</strain>
        <tissue evidence="3">Leaf</tissue>
    </source>
</reference>
<dbReference type="PANTHER" id="PTHR33640">
    <property type="entry name" value="TRANSMEMBRANE PROTEIN"/>
    <property type="match status" value="1"/>
</dbReference>
<protein>
    <recommendedName>
        <fullName evidence="5">DUF4408 domain-containing protein</fullName>
    </recommendedName>
</protein>
<sequence>MVAAAAAAAKRRHRHRRLRTMAARLLRLAEAVAAALLLLSWSSSSTSTPRIPAAAEHLRRLGSLLLSPRFVFLLGNAIVLLLFADSRHLSPSLPSLPFPFPFPSRGYSVPAPAPAPAPEFEDKEAVRVEMRRSRSERIGGKDRRRRRSPELRRSETDLGIRRRKEAAPAAEEEWVPSAEEAAEFRRTIEAFIAKQTNFHREESMAIVSSSSSFPRAEPTVVEALLQKE</sequence>
<evidence type="ECO:0000313" key="4">
    <source>
        <dbReference type="Proteomes" id="UP000092600"/>
    </source>
</evidence>
<keyword evidence="2" id="KW-0472">Membrane</keyword>
<comment type="caution">
    <text evidence="3">The sequence shown here is derived from an EMBL/GenBank/DDBJ whole genome shotgun (WGS) entry which is preliminary data.</text>
</comment>
<feature type="transmembrane region" description="Helical" evidence="2">
    <location>
        <begin position="61"/>
        <end position="84"/>
    </location>
</feature>
<keyword evidence="2" id="KW-0812">Transmembrane</keyword>
<feature type="region of interest" description="Disordered" evidence="1">
    <location>
        <begin position="206"/>
        <end position="228"/>
    </location>
</feature>
<proteinExistence type="predicted"/>
<gene>
    <name evidence="3" type="ORF">ACMD2_22867</name>
</gene>
<feature type="compositionally biased region" description="Basic and acidic residues" evidence="1">
    <location>
        <begin position="148"/>
        <end position="160"/>
    </location>
</feature>
<feature type="region of interest" description="Disordered" evidence="1">
    <location>
        <begin position="131"/>
        <end position="172"/>
    </location>
</feature>
<evidence type="ECO:0008006" key="5">
    <source>
        <dbReference type="Google" id="ProtNLM"/>
    </source>
</evidence>
<name>A0A199VD02_ANACO</name>
<accession>A0A199VD02</accession>
<dbReference type="PANTHER" id="PTHR33640:SF8">
    <property type="entry name" value="TRANSMEMBRANE PROTEIN"/>
    <property type="match status" value="1"/>
</dbReference>
<dbReference type="EMBL" id="LSRQ01002314">
    <property type="protein sequence ID" value="OAY74746.1"/>
    <property type="molecule type" value="Genomic_DNA"/>
</dbReference>